<comment type="cofactor">
    <cofactor evidence="1">
        <name>pyridoxal 5'-phosphate</name>
        <dbReference type="ChEBI" id="CHEBI:597326"/>
    </cofactor>
</comment>
<dbReference type="GO" id="GO:0008793">
    <property type="term" value="F:aromatic-amino-acid transaminase activity"/>
    <property type="evidence" value="ECO:0007669"/>
    <property type="project" value="TreeGrafter"/>
</dbReference>
<feature type="domain" description="Aminotransferase class I/classII large" evidence="10">
    <location>
        <begin position="96"/>
        <end position="461"/>
    </location>
</feature>
<evidence type="ECO:0000256" key="3">
    <source>
        <dbReference type="ARBA" id="ARBA00007441"/>
    </source>
</evidence>
<sequence>MTVKDLSHHLSNESKGRQPSALKTAFKYFGQENMVFLGGGLPLSDYFPWDKITAHSPAPPFSNGIGAKPTNEKDTTVTEVGKVKELDYDVPLGRSLQYGHTEGQVELTDFLKTHTEIIHKIPNKEWDLVLSVGNTQSWEATLRTFCNPDDTVVVEEYSFSSAIETVRALGISMAPVEMDDEGIIPEKLDQLFNEWDSPKPKPKLLYTISTGQNPTGSSLSNERREAIYKIASKHDFIIVEDEPYYFLQMADYEKGASEPPAVTHEQFLAGLVKSFSSLDVEGRVVRLDSFSKVLAPGTRLGWIVAQKKLLERFIRLHEVSIQTPSGFSQTLVAGLLGRWGQDGYLDWLIGLRKEYTIKRNFTMNSLLKHMPKDVVAFEPPMAGMFFIVKIDASKHPKFATEFGKDPIKVETAIYEKSLEQGCLLIPGSWFKSPNFKEHGSTEIFFRGTYAAVALEKLDLGLSRFGKAIELEFGL</sequence>
<dbReference type="FunFam" id="3.40.640.10:FF:000074">
    <property type="entry name" value="Aromatic amino acid aminotransferase"/>
    <property type="match status" value="1"/>
</dbReference>
<keyword evidence="12" id="KW-1185">Reference proteome</keyword>
<reference evidence="11" key="2">
    <citation type="submission" date="2021-01" db="EMBL/GenBank/DDBJ databases">
        <authorList>
            <person name="Schikora-Tamarit M.A."/>
        </authorList>
    </citation>
    <scope>NUCLEOTIDE SEQUENCE</scope>
    <source>
        <strain evidence="11">CBS6075</strain>
    </source>
</reference>
<dbReference type="SUPFAM" id="SSF53383">
    <property type="entry name" value="PLP-dependent transferases"/>
    <property type="match status" value="1"/>
</dbReference>
<dbReference type="GeneID" id="70235970"/>
<gene>
    <name evidence="11" type="ORF">OGAPHI_004005</name>
</gene>
<dbReference type="EC" id="2.6.1.57" evidence="9"/>
<dbReference type="EMBL" id="JAEUBE010000295">
    <property type="protein sequence ID" value="KAH3665817.1"/>
    <property type="molecule type" value="Genomic_DNA"/>
</dbReference>
<evidence type="ECO:0000313" key="11">
    <source>
        <dbReference type="EMBL" id="KAH3665817.1"/>
    </source>
</evidence>
<dbReference type="GO" id="GO:0006571">
    <property type="term" value="P:tyrosine biosynthetic process"/>
    <property type="evidence" value="ECO:0007669"/>
    <property type="project" value="TreeGrafter"/>
</dbReference>
<evidence type="ECO:0000256" key="1">
    <source>
        <dbReference type="ARBA" id="ARBA00001933"/>
    </source>
</evidence>
<evidence type="ECO:0000256" key="6">
    <source>
        <dbReference type="ARBA" id="ARBA00022679"/>
    </source>
</evidence>
<evidence type="ECO:0000256" key="4">
    <source>
        <dbReference type="ARBA" id="ARBA00022490"/>
    </source>
</evidence>
<dbReference type="OrthoDB" id="691673at2759"/>
<dbReference type="PANTHER" id="PTHR42790:SF21">
    <property type="entry name" value="AROMATIC_AMINOADIPATE AMINOTRANSFERASE 1"/>
    <property type="match status" value="1"/>
</dbReference>
<comment type="caution">
    <text evidence="11">The sequence shown here is derived from an EMBL/GenBank/DDBJ whole genome shotgun (WGS) entry which is preliminary data.</text>
</comment>
<keyword evidence="5" id="KW-0032">Aminotransferase</keyword>
<dbReference type="AlphaFoldDB" id="A0A9P8P6H5"/>
<evidence type="ECO:0000259" key="10">
    <source>
        <dbReference type="Pfam" id="PF00155"/>
    </source>
</evidence>
<protein>
    <recommendedName>
        <fullName evidence="9">aromatic-amino-acid transaminase</fullName>
        <ecNumber evidence="9">2.6.1.57</ecNumber>
    </recommendedName>
</protein>
<dbReference type="CDD" id="cd00609">
    <property type="entry name" value="AAT_like"/>
    <property type="match status" value="1"/>
</dbReference>
<dbReference type="Gene3D" id="3.40.640.10">
    <property type="entry name" value="Type I PLP-dependent aspartate aminotransferase-like (Major domain)"/>
    <property type="match status" value="1"/>
</dbReference>
<dbReference type="InterPro" id="IPR050859">
    <property type="entry name" value="Class-I_PLP-dep_aminotransf"/>
</dbReference>
<evidence type="ECO:0000256" key="2">
    <source>
        <dbReference type="ARBA" id="ARBA00004496"/>
    </source>
</evidence>
<dbReference type="GO" id="GO:0019878">
    <property type="term" value="P:lysine biosynthetic process via aminoadipic acid"/>
    <property type="evidence" value="ECO:0007669"/>
    <property type="project" value="TreeGrafter"/>
</dbReference>
<dbReference type="Proteomes" id="UP000769157">
    <property type="component" value="Unassembled WGS sequence"/>
</dbReference>
<keyword evidence="7" id="KW-0663">Pyridoxal phosphate</keyword>
<comment type="catalytic activity">
    <reaction evidence="8">
        <text>an aromatic L-alpha-amino acid + 2-oxoglutarate = an aromatic oxo-acid + L-glutamate</text>
        <dbReference type="Rhea" id="RHEA:17533"/>
        <dbReference type="ChEBI" id="CHEBI:16810"/>
        <dbReference type="ChEBI" id="CHEBI:29985"/>
        <dbReference type="ChEBI" id="CHEBI:73309"/>
        <dbReference type="ChEBI" id="CHEBI:84824"/>
        <dbReference type="EC" id="2.6.1.57"/>
    </reaction>
</comment>
<comment type="similarity">
    <text evidence="3">Belongs to the class-I pyridoxal-phosphate-dependent aminotransferase family.</text>
</comment>
<organism evidence="11 12">
    <name type="scientific">Ogataea philodendri</name>
    <dbReference type="NCBI Taxonomy" id="1378263"/>
    <lineage>
        <taxon>Eukaryota</taxon>
        <taxon>Fungi</taxon>
        <taxon>Dikarya</taxon>
        <taxon>Ascomycota</taxon>
        <taxon>Saccharomycotina</taxon>
        <taxon>Pichiomycetes</taxon>
        <taxon>Pichiales</taxon>
        <taxon>Pichiaceae</taxon>
        <taxon>Ogataea</taxon>
    </lineage>
</organism>
<keyword evidence="6" id="KW-0808">Transferase</keyword>
<dbReference type="GO" id="GO:0047536">
    <property type="term" value="F:2-aminoadipate transaminase activity"/>
    <property type="evidence" value="ECO:0007669"/>
    <property type="project" value="TreeGrafter"/>
</dbReference>
<keyword evidence="4" id="KW-0963">Cytoplasm</keyword>
<dbReference type="RefSeq" id="XP_046061021.1">
    <property type="nucleotide sequence ID" value="XM_046205037.1"/>
</dbReference>
<dbReference type="GO" id="GO:0030170">
    <property type="term" value="F:pyridoxal phosphate binding"/>
    <property type="evidence" value="ECO:0007669"/>
    <property type="project" value="InterPro"/>
</dbReference>
<comment type="subcellular location">
    <subcellularLocation>
        <location evidence="2">Cytoplasm</location>
    </subcellularLocation>
</comment>
<dbReference type="InterPro" id="IPR015424">
    <property type="entry name" value="PyrdxlP-dep_Trfase"/>
</dbReference>
<dbReference type="GO" id="GO:0005737">
    <property type="term" value="C:cytoplasm"/>
    <property type="evidence" value="ECO:0007669"/>
    <property type="project" value="UniProtKB-SubCell"/>
</dbReference>
<reference evidence="11" key="1">
    <citation type="journal article" date="2021" name="Open Biol.">
        <title>Shared evolutionary footprints suggest mitochondrial oxidative damage underlies multiple complex I losses in fungi.</title>
        <authorList>
            <person name="Schikora-Tamarit M.A."/>
            <person name="Marcet-Houben M."/>
            <person name="Nosek J."/>
            <person name="Gabaldon T."/>
        </authorList>
    </citation>
    <scope>NUCLEOTIDE SEQUENCE</scope>
    <source>
        <strain evidence="11">CBS6075</strain>
    </source>
</reference>
<evidence type="ECO:0000256" key="7">
    <source>
        <dbReference type="ARBA" id="ARBA00022898"/>
    </source>
</evidence>
<proteinExistence type="inferred from homology"/>
<evidence type="ECO:0000256" key="8">
    <source>
        <dbReference type="ARBA" id="ARBA00051993"/>
    </source>
</evidence>
<evidence type="ECO:0000256" key="9">
    <source>
        <dbReference type="ARBA" id="ARBA00067014"/>
    </source>
</evidence>
<dbReference type="PANTHER" id="PTHR42790">
    <property type="entry name" value="AMINOTRANSFERASE"/>
    <property type="match status" value="1"/>
</dbReference>
<dbReference type="InterPro" id="IPR015421">
    <property type="entry name" value="PyrdxlP-dep_Trfase_major"/>
</dbReference>
<name>A0A9P8P6H5_9ASCO</name>
<dbReference type="InterPro" id="IPR004839">
    <property type="entry name" value="Aminotransferase_I/II_large"/>
</dbReference>
<evidence type="ECO:0000313" key="12">
    <source>
        <dbReference type="Proteomes" id="UP000769157"/>
    </source>
</evidence>
<evidence type="ECO:0000256" key="5">
    <source>
        <dbReference type="ARBA" id="ARBA00022576"/>
    </source>
</evidence>
<dbReference type="GO" id="GO:0009074">
    <property type="term" value="P:aromatic amino acid family catabolic process"/>
    <property type="evidence" value="ECO:0007669"/>
    <property type="project" value="TreeGrafter"/>
</dbReference>
<dbReference type="Pfam" id="PF00155">
    <property type="entry name" value="Aminotran_1_2"/>
    <property type="match status" value="1"/>
</dbReference>
<accession>A0A9P8P6H5</accession>